<dbReference type="PROSITE" id="PS50089">
    <property type="entry name" value="ZF_RING_2"/>
    <property type="match status" value="1"/>
</dbReference>
<accession>A0A4U5N4V2</accession>
<keyword evidence="1 3" id="KW-0479">Metal-binding</keyword>
<evidence type="ECO:0000259" key="5">
    <source>
        <dbReference type="PROSITE" id="PS50089"/>
    </source>
</evidence>
<organism evidence="6 7">
    <name type="scientific">Steinernema carpocapsae</name>
    <name type="common">Entomopathogenic nematode</name>
    <dbReference type="NCBI Taxonomy" id="34508"/>
    <lineage>
        <taxon>Eukaryota</taxon>
        <taxon>Metazoa</taxon>
        <taxon>Ecdysozoa</taxon>
        <taxon>Nematoda</taxon>
        <taxon>Chromadorea</taxon>
        <taxon>Rhabditida</taxon>
        <taxon>Tylenchina</taxon>
        <taxon>Panagrolaimomorpha</taxon>
        <taxon>Strongyloidoidea</taxon>
        <taxon>Steinernematidae</taxon>
        <taxon>Steinernema</taxon>
    </lineage>
</organism>
<keyword evidence="2" id="KW-0862">Zinc</keyword>
<evidence type="ECO:0000313" key="7">
    <source>
        <dbReference type="Proteomes" id="UP000298663"/>
    </source>
</evidence>
<keyword evidence="1 3" id="KW-0863">Zinc-finger</keyword>
<reference evidence="6 7" key="1">
    <citation type="journal article" date="2015" name="Genome Biol.">
        <title>Comparative genomics of Steinernema reveals deeply conserved gene regulatory networks.</title>
        <authorList>
            <person name="Dillman A.R."/>
            <person name="Macchietto M."/>
            <person name="Porter C.F."/>
            <person name="Rogers A."/>
            <person name="Williams B."/>
            <person name="Antoshechkin I."/>
            <person name="Lee M.M."/>
            <person name="Goodwin Z."/>
            <person name="Lu X."/>
            <person name="Lewis E.E."/>
            <person name="Goodrich-Blair H."/>
            <person name="Stock S.P."/>
            <person name="Adams B.J."/>
            <person name="Sternberg P.W."/>
            <person name="Mortazavi A."/>
        </authorList>
    </citation>
    <scope>NUCLEOTIDE SEQUENCE [LARGE SCALE GENOMIC DNA]</scope>
    <source>
        <strain evidence="6 7">ALL</strain>
    </source>
</reference>
<evidence type="ECO:0000256" key="1">
    <source>
        <dbReference type="ARBA" id="ARBA00022771"/>
    </source>
</evidence>
<evidence type="ECO:0000256" key="3">
    <source>
        <dbReference type="PROSITE-ProRule" id="PRU00175"/>
    </source>
</evidence>
<feature type="region of interest" description="Disordered" evidence="4">
    <location>
        <begin position="70"/>
        <end position="90"/>
    </location>
</feature>
<dbReference type="AlphaFoldDB" id="A0A4U5N4V2"/>
<dbReference type="SUPFAM" id="SSF57850">
    <property type="entry name" value="RING/U-box"/>
    <property type="match status" value="1"/>
</dbReference>
<dbReference type="InterPro" id="IPR001841">
    <property type="entry name" value="Znf_RING"/>
</dbReference>
<comment type="caution">
    <text evidence="6">The sequence shown here is derived from an EMBL/GenBank/DDBJ whole genome shotgun (WGS) entry which is preliminary data.</text>
</comment>
<proteinExistence type="predicted"/>
<dbReference type="GO" id="GO:0008270">
    <property type="term" value="F:zinc ion binding"/>
    <property type="evidence" value="ECO:0007669"/>
    <property type="project" value="UniProtKB-KW"/>
</dbReference>
<gene>
    <name evidence="6" type="ORF">L596_018398</name>
</gene>
<evidence type="ECO:0000256" key="2">
    <source>
        <dbReference type="ARBA" id="ARBA00022833"/>
    </source>
</evidence>
<dbReference type="EMBL" id="AZBU02000005">
    <property type="protein sequence ID" value="TKR77420.1"/>
    <property type="molecule type" value="Genomic_DNA"/>
</dbReference>
<keyword evidence="7" id="KW-1185">Reference proteome</keyword>
<reference evidence="6 7" key="2">
    <citation type="journal article" date="2019" name="G3 (Bethesda)">
        <title>Hybrid Assembly of the Genome of the Entomopathogenic Nematode Steinernema carpocapsae Identifies the X-Chromosome.</title>
        <authorList>
            <person name="Serra L."/>
            <person name="Macchietto M."/>
            <person name="Macias-Munoz A."/>
            <person name="McGill C.J."/>
            <person name="Rodriguez I.M."/>
            <person name="Rodriguez B."/>
            <person name="Murad R."/>
            <person name="Mortazavi A."/>
        </authorList>
    </citation>
    <scope>NUCLEOTIDE SEQUENCE [LARGE SCALE GENOMIC DNA]</scope>
    <source>
        <strain evidence="6 7">ALL</strain>
    </source>
</reference>
<name>A0A4U5N4V2_STECR</name>
<evidence type="ECO:0000313" key="6">
    <source>
        <dbReference type="EMBL" id="TKR77420.1"/>
    </source>
</evidence>
<feature type="domain" description="RING-type" evidence="5">
    <location>
        <begin position="114"/>
        <end position="154"/>
    </location>
</feature>
<dbReference type="Proteomes" id="UP000298663">
    <property type="component" value="Unassembled WGS sequence"/>
</dbReference>
<dbReference type="OrthoDB" id="10520354at2759"/>
<protein>
    <recommendedName>
        <fullName evidence="5">RING-type domain-containing protein</fullName>
    </recommendedName>
</protein>
<sequence>MWNLWSPPEVKPAHEVFGCSSIQSGASARYRPMGMPTTNLCSLPPSPRKLLLEEPRDFINFFQKTETKATDSRRMDDSVREVSKVSKREEKPKEVKHLRTKLRSEVKKLGQKHCVVCERRLSKEAYACLLCGHRAHITCYEEIRLNRLQCGVCSQRKQKLDESKPGLWKDLKAICCLSRISSPSLNVNIFSRKFYN</sequence>
<evidence type="ECO:0000256" key="4">
    <source>
        <dbReference type="SAM" id="MobiDB-lite"/>
    </source>
</evidence>